<dbReference type="PANTHER" id="PTHR30136">
    <property type="entry name" value="HELIX-TURN-HELIX TRANSCRIPTIONAL REGULATOR, ICLR FAMILY"/>
    <property type="match status" value="1"/>
</dbReference>
<protein>
    <submittedName>
        <fullName evidence="4">Helix-turn-helix domain-containing protein</fullName>
    </submittedName>
</protein>
<keyword evidence="5" id="KW-1185">Reference proteome</keyword>
<dbReference type="SUPFAM" id="SSF46785">
    <property type="entry name" value="Winged helix' DNA-binding domain"/>
    <property type="match status" value="1"/>
</dbReference>
<evidence type="ECO:0000256" key="1">
    <source>
        <dbReference type="ARBA" id="ARBA00023015"/>
    </source>
</evidence>
<dbReference type="InterPro" id="IPR029016">
    <property type="entry name" value="GAF-like_dom_sf"/>
</dbReference>
<dbReference type="PROSITE" id="PS51077">
    <property type="entry name" value="HTH_ICLR"/>
    <property type="match status" value="1"/>
</dbReference>
<evidence type="ECO:0000313" key="5">
    <source>
        <dbReference type="Proteomes" id="UP000435649"/>
    </source>
</evidence>
<dbReference type="InterPro" id="IPR036388">
    <property type="entry name" value="WH-like_DNA-bd_sf"/>
</dbReference>
<dbReference type="EMBL" id="VUNS01000019">
    <property type="protein sequence ID" value="MST98425.1"/>
    <property type="molecule type" value="Genomic_DNA"/>
</dbReference>
<dbReference type="Gene3D" id="1.10.10.10">
    <property type="entry name" value="Winged helix-like DNA-binding domain superfamily/Winged helix DNA-binding domain"/>
    <property type="match status" value="1"/>
</dbReference>
<dbReference type="GO" id="GO:0003677">
    <property type="term" value="F:DNA binding"/>
    <property type="evidence" value="ECO:0007669"/>
    <property type="project" value="InterPro"/>
</dbReference>
<feature type="domain" description="HTH iclR-type" evidence="3">
    <location>
        <begin position="3"/>
        <end position="71"/>
    </location>
</feature>
<dbReference type="GO" id="GO:0045892">
    <property type="term" value="P:negative regulation of DNA-templated transcription"/>
    <property type="evidence" value="ECO:0007669"/>
    <property type="project" value="TreeGrafter"/>
</dbReference>
<keyword evidence="2" id="KW-0804">Transcription</keyword>
<gene>
    <name evidence="4" type="ORF">FYJ85_15395</name>
</gene>
<dbReference type="RefSeq" id="WP_106051409.1">
    <property type="nucleotide sequence ID" value="NZ_CALXOB010000052.1"/>
</dbReference>
<evidence type="ECO:0000313" key="4">
    <source>
        <dbReference type="EMBL" id="MST98425.1"/>
    </source>
</evidence>
<comment type="caution">
    <text evidence="4">The sequence shown here is derived from an EMBL/GenBank/DDBJ whole genome shotgun (WGS) entry which is preliminary data.</text>
</comment>
<organism evidence="4 5">
    <name type="scientific">Victivallis lenta</name>
    <dbReference type="NCBI Taxonomy" id="2606640"/>
    <lineage>
        <taxon>Bacteria</taxon>
        <taxon>Pseudomonadati</taxon>
        <taxon>Lentisphaerota</taxon>
        <taxon>Lentisphaeria</taxon>
        <taxon>Victivallales</taxon>
        <taxon>Victivallaceae</taxon>
        <taxon>Victivallis</taxon>
    </lineage>
</organism>
<dbReference type="Proteomes" id="UP000435649">
    <property type="component" value="Unassembled WGS sequence"/>
</dbReference>
<evidence type="ECO:0000259" key="3">
    <source>
        <dbReference type="PROSITE" id="PS51077"/>
    </source>
</evidence>
<dbReference type="InterPro" id="IPR036390">
    <property type="entry name" value="WH_DNA-bd_sf"/>
</dbReference>
<proteinExistence type="predicted"/>
<dbReference type="GO" id="GO:0003700">
    <property type="term" value="F:DNA-binding transcription factor activity"/>
    <property type="evidence" value="ECO:0007669"/>
    <property type="project" value="TreeGrafter"/>
</dbReference>
<dbReference type="Pfam" id="PF09339">
    <property type="entry name" value="HTH_IclR"/>
    <property type="match status" value="1"/>
</dbReference>
<reference evidence="4 5" key="1">
    <citation type="submission" date="2019-08" db="EMBL/GenBank/DDBJ databases">
        <title>In-depth cultivation of the pig gut microbiome towards novel bacterial diversity and tailored functional studies.</title>
        <authorList>
            <person name="Wylensek D."/>
            <person name="Hitch T.C.A."/>
            <person name="Clavel T."/>
        </authorList>
    </citation>
    <scope>NUCLEOTIDE SEQUENCE [LARGE SCALE GENOMIC DNA]</scope>
    <source>
        <strain evidence="4 5">BBE-744-WT-12</strain>
    </source>
</reference>
<dbReference type="Gene3D" id="3.30.450.40">
    <property type="match status" value="1"/>
</dbReference>
<evidence type="ECO:0000256" key="2">
    <source>
        <dbReference type="ARBA" id="ARBA00023163"/>
    </source>
</evidence>
<dbReference type="InterPro" id="IPR005471">
    <property type="entry name" value="Tscrpt_reg_IclR_N"/>
</dbReference>
<accession>A0A844G6A8</accession>
<dbReference type="PANTHER" id="PTHR30136:SF35">
    <property type="entry name" value="HTH-TYPE TRANSCRIPTIONAL REGULATOR RV1719"/>
    <property type="match status" value="1"/>
</dbReference>
<dbReference type="SUPFAM" id="SSF55781">
    <property type="entry name" value="GAF domain-like"/>
    <property type="match status" value="1"/>
</dbReference>
<sequence>MKNKLLEKTFQVLEAVAASPEPVSLKELSGRLGINSSTLSRIAADLVETGYLTKAGYRNFEPALGLIRIGQNAVHSSHLPRTVNPLVRSRVDELGVNGAFAGIESGQVVYLYRSDAFSDENRIGLPYRVPLYRSNIAIAILAMSLPPGEALERFRADIHARHAEHAAKADLAEIRDLLEHVARNGYLFRREPEARWNITFPVEYGGQFYGVSFYGDRAGERNFDRLLFECSLLASRIRSKLVMG</sequence>
<name>A0A844G6A8_9BACT</name>
<dbReference type="InterPro" id="IPR050707">
    <property type="entry name" value="HTH_MetabolicPath_Reg"/>
</dbReference>
<keyword evidence="1" id="KW-0805">Transcription regulation</keyword>
<dbReference type="SMART" id="SM00346">
    <property type="entry name" value="HTH_ICLR"/>
    <property type="match status" value="1"/>
</dbReference>
<dbReference type="AlphaFoldDB" id="A0A844G6A8"/>